<protein>
    <recommendedName>
        <fullName evidence="2">hydroxymethylpyrimidine kinase</fullName>
        <ecNumber evidence="2">2.7.1.49</ecNumber>
    </recommendedName>
</protein>
<gene>
    <name evidence="7" type="ORF">HMPREF2137_06315</name>
</gene>
<dbReference type="GO" id="GO:0008902">
    <property type="term" value="F:hydroxymethylpyrimidine kinase activity"/>
    <property type="evidence" value="ECO:0007669"/>
    <property type="project" value="UniProtKB-EC"/>
</dbReference>
<dbReference type="InterPro" id="IPR004399">
    <property type="entry name" value="HMP/HMP-P_kinase_dom"/>
</dbReference>
<proteinExistence type="predicted"/>
<comment type="pathway">
    <text evidence="1">Cofactor biosynthesis; thiamine diphosphate biosynthesis.</text>
</comment>
<dbReference type="Gene3D" id="1.10.10.60">
    <property type="entry name" value="Homeodomain-like"/>
    <property type="match status" value="1"/>
</dbReference>
<dbReference type="EC" id="2.7.1.49" evidence="2"/>
<dbReference type="PROSITE" id="PS01124">
    <property type="entry name" value="HTH_ARAC_FAMILY_2"/>
    <property type="match status" value="1"/>
</dbReference>
<dbReference type="Pfam" id="PF08543">
    <property type="entry name" value="Phos_pyr_kin"/>
    <property type="match status" value="1"/>
</dbReference>
<dbReference type="PANTHER" id="PTHR20858:SF17">
    <property type="entry name" value="HYDROXYMETHYLPYRIMIDINE_PHOSPHOMETHYLPYRIMIDINE KINASE THI20-RELATED"/>
    <property type="match status" value="1"/>
</dbReference>
<keyword evidence="4" id="KW-0238">DNA-binding</keyword>
<dbReference type="InterPro" id="IPR020449">
    <property type="entry name" value="Tscrpt_reg_AraC-type_HTH"/>
</dbReference>
<evidence type="ECO:0000313" key="8">
    <source>
        <dbReference type="Proteomes" id="UP000029556"/>
    </source>
</evidence>
<dbReference type="SMART" id="SM00342">
    <property type="entry name" value="HTH_ARAC"/>
    <property type="match status" value="1"/>
</dbReference>
<evidence type="ECO:0000313" key="7">
    <source>
        <dbReference type="EMBL" id="KGF34777.1"/>
    </source>
</evidence>
<dbReference type="Gene3D" id="3.40.1190.20">
    <property type="match status" value="1"/>
</dbReference>
<dbReference type="PRINTS" id="PR00032">
    <property type="entry name" value="HTHARAC"/>
</dbReference>
<evidence type="ECO:0000256" key="2">
    <source>
        <dbReference type="ARBA" id="ARBA00012135"/>
    </source>
</evidence>
<keyword evidence="3" id="KW-0805">Transcription regulation</keyword>
<dbReference type="GO" id="GO:0003700">
    <property type="term" value="F:DNA-binding transcription factor activity"/>
    <property type="evidence" value="ECO:0007669"/>
    <property type="project" value="InterPro"/>
</dbReference>
<reference evidence="7 8" key="1">
    <citation type="submission" date="2014-07" db="EMBL/GenBank/DDBJ databases">
        <authorList>
            <person name="McCorrison J."/>
            <person name="Sanka R."/>
            <person name="Torralba M."/>
            <person name="Gillis M."/>
            <person name="Haft D.H."/>
            <person name="Methe B."/>
            <person name="Sutton G."/>
            <person name="Nelson K.E."/>
        </authorList>
    </citation>
    <scope>NUCLEOTIDE SEQUENCE [LARGE SCALE GENOMIC DNA]</scope>
    <source>
        <strain evidence="7 8">DNF00853</strain>
    </source>
</reference>
<dbReference type="InterPro" id="IPR013749">
    <property type="entry name" value="PM/HMP-P_kinase-1"/>
</dbReference>
<dbReference type="GO" id="GO:0008972">
    <property type="term" value="F:phosphomethylpyrimidine kinase activity"/>
    <property type="evidence" value="ECO:0007669"/>
    <property type="project" value="InterPro"/>
</dbReference>
<name>A0A096AW18_9BACT</name>
<dbReference type="SUPFAM" id="SSF46689">
    <property type="entry name" value="Homeodomain-like"/>
    <property type="match status" value="1"/>
</dbReference>
<evidence type="ECO:0000259" key="6">
    <source>
        <dbReference type="PROSITE" id="PS01124"/>
    </source>
</evidence>
<dbReference type="GO" id="GO:0005829">
    <property type="term" value="C:cytosol"/>
    <property type="evidence" value="ECO:0007669"/>
    <property type="project" value="TreeGrafter"/>
</dbReference>
<comment type="caution">
    <text evidence="7">The sequence shown here is derived from an EMBL/GenBank/DDBJ whole genome shotgun (WGS) entry which is preliminary data.</text>
</comment>
<evidence type="ECO:0000256" key="3">
    <source>
        <dbReference type="ARBA" id="ARBA00023015"/>
    </source>
</evidence>
<dbReference type="PANTHER" id="PTHR20858">
    <property type="entry name" value="PHOSPHOMETHYLPYRIMIDINE KINASE"/>
    <property type="match status" value="1"/>
</dbReference>
<feature type="domain" description="HTH araC/xylS-type" evidence="6">
    <location>
        <begin position="256"/>
        <end position="354"/>
    </location>
</feature>
<dbReference type="InterPro" id="IPR009057">
    <property type="entry name" value="Homeodomain-like_sf"/>
</dbReference>
<evidence type="ECO:0000256" key="1">
    <source>
        <dbReference type="ARBA" id="ARBA00004948"/>
    </source>
</evidence>
<evidence type="ECO:0000256" key="5">
    <source>
        <dbReference type="ARBA" id="ARBA00023163"/>
    </source>
</evidence>
<dbReference type="GO" id="GO:0009228">
    <property type="term" value="P:thiamine biosynthetic process"/>
    <property type="evidence" value="ECO:0007669"/>
    <property type="project" value="InterPro"/>
</dbReference>
<sequence>MKQRNTILTITGSDGSGGAGIQADIKVITSLGGYAVSVITSITMQNTLGIQRFYDIPADVVAEQVEALVDDIKPSVVKVGMVRNVKTLDNIVSILAKRRPPQLIYDPVVTSSQGDLLMPTEMIDSVKTKLLPLCSLVILKQNDAVYLLNSQFKTHDDIVNGMRKLLNMGCRAVLLHSGDDHDFIAWQQDGDMHVEPSPTLWQTNAHGLGSNLTSAIAYFLGETDDFREAISRGNAYIHQQMSEMGELKGRGSELLNAFMKAVSTHYATNNDVRFYADMLNVSPRYLGQVTKRIVQKTPKTLIDEHVFHESKFLLDTTSKTVQEIAYALGFNSQSHFTKFFKKMGNSTPSIYRQKQIK</sequence>
<dbReference type="InterPro" id="IPR029056">
    <property type="entry name" value="Ribokinase-like"/>
</dbReference>
<dbReference type="EMBL" id="JRNN01000064">
    <property type="protein sequence ID" value="KGF34777.1"/>
    <property type="molecule type" value="Genomic_DNA"/>
</dbReference>
<keyword evidence="7" id="KW-0418">Kinase</keyword>
<dbReference type="SUPFAM" id="SSF53613">
    <property type="entry name" value="Ribokinase-like"/>
    <property type="match status" value="1"/>
</dbReference>
<dbReference type="InterPro" id="IPR018060">
    <property type="entry name" value="HTH_AraC"/>
</dbReference>
<keyword evidence="7" id="KW-0808">Transferase</keyword>
<dbReference type="GO" id="GO:0043565">
    <property type="term" value="F:sequence-specific DNA binding"/>
    <property type="evidence" value="ECO:0007669"/>
    <property type="project" value="InterPro"/>
</dbReference>
<dbReference type="Proteomes" id="UP000029556">
    <property type="component" value="Unassembled WGS sequence"/>
</dbReference>
<dbReference type="OrthoDB" id="9810880at2"/>
<dbReference type="Pfam" id="PF12833">
    <property type="entry name" value="HTH_18"/>
    <property type="match status" value="1"/>
</dbReference>
<evidence type="ECO:0000256" key="4">
    <source>
        <dbReference type="ARBA" id="ARBA00023125"/>
    </source>
</evidence>
<dbReference type="AlphaFoldDB" id="A0A096AW18"/>
<accession>A0A096AW18</accession>
<keyword evidence="5" id="KW-0804">Transcription</keyword>
<organism evidence="7 8">
    <name type="scientific">Hoylesella buccalis DNF00853</name>
    <dbReference type="NCBI Taxonomy" id="1401074"/>
    <lineage>
        <taxon>Bacteria</taxon>
        <taxon>Pseudomonadati</taxon>
        <taxon>Bacteroidota</taxon>
        <taxon>Bacteroidia</taxon>
        <taxon>Bacteroidales</taxon>
        <taxon>Prevotellaceae</taxon>
        <taxon>Hoylesella</taxon>
    </lineage>
</organism>
<dbReference type="CDD" id="cd01169">
    <property type="entry name" value="HMPP_kinase"/>
    <property type="match status" value="1"/>
</dbReference>